<feature type="compositionally biased region" description="Polar residues" evidence="1">
    <location>
        <begin position="896"/>
        <end position="905"/>
    </location>
</feature>
<feature type="region of interest" description="Disordered" evidence="1">
    <location>
        <begin position="1123"/>
        <end position="1239"/>
    </location>
</feature>
<feature type="compositionally biased region" description="Polar residues" evidence="1">
    <location>
        <begin position="172"/>
        <end position="189"/>
    </location>
</feature>
<feature type="compositionally biased region" description="Polar residues" evidence="1">
    <location>
        <begin position="594"/>
        <end position="612"/>
    </location>
</feature>
<sequence length="1298" mass="141655">MEIHEPWLADFIASGLTEYIQKLRTGQQLVQYKSKSNGGESIQLWRGAHFDRTARLVQIIQEQPLKGVLSDGRHNIETVFGKAAEAQLKASGVQVSELTSPFFPLRVTEPTIIVDGAYGRPKLRLLAVDCQLERTVKVQGMLPLAEGSSASKDNVIKEKVLELLRLNPEAQPVSSMPSASPQSVKSQVAYNHDNPSDSEDDVRQERFLTQVGQSSSYHPAPKPAPRNARVAPTETDNSELLAQLQRRDNPQIPAETTTVRKPSSIPAQSSHANSESHKQAANNDIAPTVPGSIRPSLHEENAAEGPSAQSARHGDQSDRRESETNDSSVVDDGDPSAKTIPKLKPTMSARDESIIAPPLPNGLIRHFARWRQEARSGRYVPRYVQKISEDQATLLESEDSWQPPLVGHPSRPGQVPLPLLERLCQAADQKASNMEEVENIPDSRSTEPELPAVASANELRSSLIDVESNSEASEASWSASPPTQERRGRMLPADSPPLVPRQTKRPIPRLVNTLDQREDTTQQQSASSDSLHASYPGAAAQKDSHEGRPREVVSSAKGTHETSNTQSTKESSNPCADRLTSSAELTSDKEKGTKLSQSSSQTLKEHSNSAGNGVQVERTPHVPKGNWDRASSDLVGIIDNADLPLSCIPATHYENTNKHSKKLRAAEMPQPSLSSENEKQSPRTRGRMPTNGVEAANSPPDAQTALLHVPRHVVPSATPRKADTVGSEGPEEETHEATQAISETRLPASSHESRNAHVPIEYGFVPVEDVATKTQSSRGALLGSSHFQQTGPHRPVDYGLVAAEEAATDQMAQAQAGFMLKEVVASSQAVVERGSRPLLAGKRTHADQAFSPSKRRRKTLPTSSERAFDPAYASVYKSIEESRRAQLSRIAKPKSLSGQSASSSVKDPGNAGDALRKSSSPAMRSQPPVTADVSPRASTPITRASVYADIDGHEGKVRPSDSISQTLAPLLIDLPPVFEQFKAAYPDYNGDLDDFAKSCRLLGHLLRRGQAPHQFLLDDAIYHHLDSYRRYLAEEGAYDPDRPMSFHKYYAQRVEIPTHLKSIVTLKMFQHPSSRSNSEASRRISGGAARNSSFADIPTLLSRKEVSVGEKFTTTLEVNREKANNEKNLSQSDEAVEQWRHEVSCPASPELGTPDVDRSRSDISMTDCDVLDLNAPKPAPRTSDPRPPEKKGTVPVRATSAAMAPPMTKPSTASHFKMPAKTSTSRKSALNGPSAPGVLSQSPAVKKFTKWWVDPDTPFNRYANHYASLPQEKLTRNKVQQTQGTITPGGIDIFSWRT</sequence>
<gene>
    <name evidence="2" type="ORF">PV11_10005</name>
</gene>
<evidence type="ECO:0000313" key="3">
    <source>
        <dbReference type="Proteomes" id="UP000053599"/>
    </source>
</evidence>
<feature type="region of interest" description="Disordered" evidence="1">
    <location>
        <begin position="429"/>
        <end position="450"/>
    </location>
</feature>
<accession>A0A0D1YBQ4</accession>
<feature type="region of interest" description="Disordered" evidence="1">
    <location>
        <begin position="888"/>
        <end position="938"/>
    </location>
</feature>
<evidence type="ECO:0000256" key="1">
    <source>
        <dbReference type="SAM" id="MobiDB-lite"/>
    </source>
</evidence>
<dbReference type="Proteomes" id="UP000053599">
    <property type="component" value="Unassembled WGS sequence"/>
</dbReference>
<feature type="compositionally biased region" description="Basic and acidic residues" evidence="1">
    <location>
        <begin position="542"/>
        <end position="551"/>
    </location>
</feature>
<feature type="region of interest" description="Disordered" evidence="1">
    <location>
        <begin position="835"/>
        <end position="865"/>
    </location>
</feature>
<feature type="region of interest" description="Disordered" evidence="1">
    <location>
        <begin position="713"/>
        <end position="754"/>
    </location>
</feature>
<feature type="compositionally biased region" description="Polar residues" evidence="1">
    <location>
        <begin position="561"/>
        <end position="585"/>
    </location>
</feature>
<dbReference type="EMBL" id="KN846954">
    <property type="protein sequence ID" value="KIV78274.1"/>
    <property type="molecule type" value="Genomic_DNA"/>
</dbReference>
<feature type="compositionally biased region" description="Low complexity" evidence="1">
    <location>
        <begin position="521"/>
        <end position="530"/>
    </location>
</feature>
<dbReference type="STRING" id="1016849.A0A0D1YBQ4"/>
<evidence type="ECO:0008006" key="4">
    <source>
        <dbReference type="Google" id="ProtNLM"/>
    </source>
</evidence>
<protein>
    <recommendedName>
        <fullName evidence="4">Telomere replication protein EST3</fullName>
    </recommendedName>
</protein>
<feature type="region of interest" description="Disordered" evidence="1">
    <location>
        <begin position="658"/>
        <end position="698"/>
    </location>
</feature>
<feature type="region of interest" description="Disordered" evidence="1">
    <location>
        <begin position="170"/>
        <end position="354"/>
    </location>
</feature>
<feature type="compositionally biased region" description="Basic and acidic residues" evidence="1">
    <location>
        <begin position="1183"/>
        <end position="1192"/>
    </location>
</feature>
<dbReference type="OrthoDB" id="3538943at2759"/>
<dbReference type="HOGENOM" id="CLU_265095_0_0_1"/>
<organism evidence="2 3">
    <name type="scientific">Exophiala sideris</name>
    <dbReference type="NCBI Taxonomy" id="1016849"/>
    <lineage>
        <taxon>Eukaryota</taxon>
        <taxon>Fungi</taxon>
        <taxon>Dikarya</taxon>
        <taxon>Ascomycota</taxon>
        <taxon>Pezizomycotina</taxon>
        <taxon>Eurotiomycetes</taxon>
        <taxon>Chaetothyriomycetidae</taxon>
        <taxon>Chaetothyriales</taxon>
        <taxon>Herpotrichiellaceae</taxon>
        <taxon>Exophiala</taxon>
    </lineage>
</organism>
<feature type="compositionally biased region" description="Low complexity" evidence="1">
    <location>
        <begin position="467"/>
        <end position="480"/>
    </location>
</feature>
<proteinExistence type="predicted"/>
<evidence type="ECO:0000313" key="2">
    <source>
        <dbReference type="EMBL" id="KIV78274.1"/>
    </source>
</evidence>
<name>A0A0D1YBQ4_9EURO</name>
<feature type="compositionally biased region" description="Polar residues" evidence="1">
    <location>
        <begin position="254"/>
        <end position="273"/>
    </location>
</feature>
<feature type="compositionally biased region" description="Basic and acidic residues" evidence="1">
    <location>
        <begin position="312"/>
        <end position="323"/>
    </location>
</feature>
<reference evidence="2 3" key="1">
    <citation type="submission" date="2015-01" db="EMBL/GenBank/DDBJ databases">
        <title>The Genome Sequence of Exophiala sideris CBS121828.</title>
        <authorList>
            <consortium name="The Broad Institute Genomics Platform"/>
            <person name="Cuomo C."/>
            <person name="de Hoog S."/>
            <person name="Gorbushina A."/>
            <person name="Stielow B."/>
            <person name="Teixiera M."/>
            <person name="Abouelleil A."/>
            <person name="Chapman S.B."/>
            <person name="Priest M."/>
            <person name="Young S.K."/>
            <person name="Wortman J."/>
            <person name="Nusbaum C."/>
            <person name="Birren B."/>
        </authorList>
    </citation>
    <scope>NUCLEOTIDE SEQUENCE [LARGE SCALE GENOMIC DNA]</scope>
    <source>
        <strain evidence="2 3">CBS 121828</strain>
    </source>
</reference>
<feature type="region of interest" description="Disordered" evidence="1">
    <location>
        <begin position="466"/>
        <end position="626"/>
    </location>
</feature>